<name>A0A392VCW5_9FABA</name>
<organism evidence="1 2">
    <name type="scientific">Trifolium medium</name>
    <dbReference type="NCBI Taxonomy" id="97028"/>
    <lineage>
        <taxon>Eukaryota</taxon>
        <taxon>Viridiplantae</taxon>
        <taxon>Streptophyta</taxon>
        <taxon>Embryophyta</taxon>
        <taxon>Tracheophyta</taxon>
        <taxon>Spermatophyta</taxon>
        <taxon>Magnoliopsida</taxon>
        <taxon>eudicotyledons</taxon>
        <taxon>Gunneridae</taxon>
        <taxon>Pentapetalae</taxon>
        <taxon>rosids</taxon>
        <taxon>fabids</taxon>
        <taxon>Fabales</taxon>
        <taxon>Fabaceae</taxon>
        <taxon>Papilionoideae</taxon>
        <taxon>50 kb inversion clade</taxon>
        <taxon>NPAAA clade</taxon>
        <taxon>Hologalegina</taxon>
        <taxon>IRL clade</taxon>
        <taxon>Trifolieae</taxon>
        <taxon>Trifolium</taxon>
    </lineage>
</organism>
<evidence type="ECO:0000313" key="2">
    <source>
        <dbReference type="Proteomes" id="UP000265520"/>
    </source>
</evidence>
<feature type="non-terminal residue" evidence="1">
    <location>
        <position position="34"/>
    </location>
</feature>
<dbReference type="EMBL" id="LXQA011088656">
    <property type="protein sequence ID" value="MCI84340.1"/>
    <property type="molecule type" value="Genomic_DNA"/>
</dbReference>
<proteinExistence type="predicted"/>
<dbReference type="AlphaFoldDB" id="A0A392VCW5"/>
<accession>A0A392VCW5</accession>
<sequence length="34" mass="3787">MDSTSLEWKDLVMNENFGDGLMKGNGLTVLRGEE</sequence>
<reference evidence="1 2" key="1">
    <citation type="journal article" date="2018" name="Front. Plant Sci.">
        <title>Red Clover (Trifolium pratense) and Zigzag Clover (T. medium) - A Picture of Genomic Similarities and Differences.</title>
        <authorList>
            <person name="Dluhosova J."/>
            <person name="Istvanek J."/>
            <person name="Nedelnik J."/>
            <person name="Repkova J."/>
        </authorList>
    </citation>
    <scope>NUCLEOTIDE SEQUENCE [LARGE SCALE GENOMIC DNA]</scope>
    <source>
        <strain evidence="2">cv. 10/8</strain>
        <tissue evidence="1">Leaf</tissue>
    </source>
</reference>
<keyword evidence="2" id="KW-1185">Reference proteome</keyword>
<dbReference type="Proteomes" id="UP000265520">
    <property type="component" value="Unassembled WGS sequence"/>
</dbReference>
<protein>
    <submittedName>
        <fullName evidence="1">Uncharacterized protein</fullName>
    </submittedName>
</protein>
<evidence type="ECO:0000313" key="1">
    <source>
        <dbReference type="EMBL" id="MCI84340.1"/>
    </source>
</evidence>
<comment type="caution">
    <text evidence="1">The sequence shown here is derived from an EMBL/GenBank/DDBJ whole genome shotgun (WGS) entry which is preliminary data.</text>
</comment>